<dbReference type="GeneID" id="79177785"/>
<sequence length="606" mass="67759">MESPNTPIKLHIPTTTISQLTFCSATADGVSKWAKELPMANTGEASRRLYLAIRELNQFDVAPALRYQILEIVRPYIYSVCELLNKHFLQSSISLNDKQLKIANLSQALQGHLATGYKMVVAHSLTRLAPTEKPNKVVTQAIHRAITDTSQTILRAFQLYCQPPERAWLEINQLYLLAEMHKLADYRMDNPETRFLSESSIKDVFMRAHLLGTAKPNNLRQQDLALLYDASELWAEHVDLTAADDESALFIINLHRDRPGQYRQHLRDAQKPSYRSLNTTQLVQALKYWAANPNDKHTITIPGKLSDTLLSHAIQSWGIHWQRSFRRASSQGNLRLCIGLSALHYFTAGQREFEQLILTMKPSAMDGDSGINTVDTGRPVQDDVWADAFDAGSVRMPENAGMSLDAIEFINKHKGEQASVSAPVPGKYHAHEVDLVNTSPGGYCLHWHGDIPASIQAGELIGIQENGVRLWSVGIIRWIRHLRDQGTQLGVELLAPKAEVGVARLLQKTGSNGPRMRALVLPEIKAIAQPATLLLPRIPFRTGNKIELLHTEMSGRFQLTRRLASTSSFSQFQFRSVGVGKSDTGNFGQAGSELIEDDFDSIWNKL</sequence>
<gene>
    <name evidence="1" type="ORF">TOL_3046</name>
</gene>
<organism evidence="1 2">
    <name type="scientific">Thalassolituus oleivorans MIL-1</name>
    <dbReference type="NCBI Taxonomy" id="1298593"/>
    <lineage>
        <taxon>Bacteria</taxon>
        <taxon>Pseudomonadati</taxon>
        <taxon>Pseudomonadota</taxon>
        <taxon>Gammaproteobacteria</taxon>
        <taxon>Oceanospirillales</taxon>
        <taxon>Oceanospirillaceae</taxon>
        <taxon>Thalassolituus</taxon>
    </lineage>
</organism>
<dbReference type="AlphaFoldDB" id="M5DVJ7"/>
<dbReference type="KEGG" id="tol:TOL_3046"/>
<dbReference type="HOGENOM" id="CLU_031627_1_0_6"/>
<evidence type="ECO:0000313" key="2">
    <source>
        <dbReference type="Proteomes" id="UP000011866"/>
    </source>
</evidence>
<proteinExistence type="predicted"/>
<dbReference type="PATRIC" id="fig|1298593.3.peg.2945"/>
<name>M5DVJ7_9GAMM</name>
<dbReference type="eggNOG" id="ENOG502Z85G">
    <property type="taxonomic scope" value="Bacteria"/>
</dbReference>
<dbReference type="STRING" id="187493.CN03_03115"/>
<keyword evidence="2" id="KW-1185">Reference proteome</keyword>
<protein>
    <submittedName>
        <fullName evidence="1">GTPase</fullName>
    </submittedName>
</protein>
<accession>M5DVJ7</accession>
<reference evidence="1 2" key="1">
    <citation type="journal article" date="2013" name="Genome Announc.">
        <title>Genome Sequence of Thalassolituus oleivorans MIL-1 (DSM 14913T).</title>
        <authorList>
            <person name="Golyshin P.N."/>
            <person name="Werner J."/>
            <person name="Chernikova T.N."/>
            <person name="Tran H."/>
            <person name="Ferrer M."/>
            <person name="Yakimov M.M."/>
            <person name="Teeling H."/>
            <person name="Golyshina O.V."/>
        </authorList>
    </citation>
    <scope>NUCLEOTIDE SEQUENCE [LARGE SCALE GENOMIC DNA]</scope>
    <source>
        <strain evidence="1 2">MIL-1</strain>
    </source>
</reference>
<evidence type="ECO:0000313" key="1">
    <source>
        <dbReference type="EMBL" id="CCU73442.1"/>
    </source>
</evidence>
<dbReference type="EMBL" id="HF680312">
    <property type="protein sequence ID" value="CCU73442.1"/>
    <property type="molecule type" value="Genomic_DNA"/>
</dbReference>
<dbReference type="Proteomes" id="UP000011866">
    <property type="component" value="Chromosome"/>
</dbReference>
<dbReference type="RefSeq" id="WP_015488152.1">
    <property type="nucleotide sequence ID" value="NC_020888.1"/>
</dbReference>